<sequence length="109" mass="12390">MLAATAPIAKRAEIIITDRGERKVFYFADTPETREMISKWNDPDFVKNNPEDPFALVKAAFDCRRGILAGLPRFRKIACIRSKDGQKIAMIPEDCPEEDKREILGHLNS</sequence>
<dbReference type="Proteomes" id="UP000236000">
    <property type="component" value="Unassembled WGS sequence"/>
</dbReference>
<protein>
    <submittedName>
        <fullName evidence="1">Uncharacterized protein</fullName>
    </submittedName>
</protein>
<dbReference type="EMBL" id="PJKA01000013">
    <property type="protein sequence ID" value="PNC17336.1"/>
    <property type="molecule type" value="Genomic_DNA"/>
</dbReference>
<accession>A0A2N8HBT9</accession>
<organism evidence="1 2">
    <name type="scientific">Akkermansia muciniphila</name>
    <dbReference type="NCBI Taxonomy" id="239935"/>
    <lineage>
        <taxon>Bacteria</taxon>
        <taxon>Pseudomonadati</taxon>
        <taxon>Verrucomicrobiota</taxon>
        <taxon>Verrucomicrobiia</taxon>
        <taxon>Verrucomicrobiales</taxon>
        <taxon>Akkermansiaceae</taxon>
        <taxon>Akkermansia</taxon>
    </lineage>
</organism>
<reference evidence="1 2" key="1">
    <citation type="journal article" date="2017" name="BMC Genomics">
        <title>Genome sequencing of 39 Akkermansia muciniphila isolates reveals its population structure, genomic and functional diverisity, and global distribution in mammalian gut microbiotas.</title>
        <authorList>
            <person name="Guo X."/>
            <person name="Li S."/>
            <person name="Zhang J."/>
            <person name="Wu F."/>
            <person name="Li X."/>
            <person name="Wu D."/>
            <person name="Zhang M."/>
            <person name="Ou Z."/>
            <person name="Jie Z."/>
            <person name="Yan Q."/>
            <person name="Li P."/>
            <person name="Yi J."/>
            <person name="Peng Y."/>
        </authorList>
    </citation>
    <scope>NUCLEOTIDE SEQUENCE [LARGE SCALE GENOMIC DNA]</scope>
    <source>
        <strain evidence="1 2">GP24</strain>
    </source>
</reference>
<comment type="caution">
    <text evidence="1">The sequence shown here is derived from an EMBL/GenBank/DDBJ whole genome shotgun (WGS) entry which is preliminary data.</text>
</comment>
<name>A0A2N8HBT9_9BACT</name>
<proteinExistence type="predicted"/>
<dbReference type="AlphaFoldDB" id="A0A2N8HBT9"/>
<evidence type="ECO:0000313" key="1">
    <source>
        <dbReference type="EMBL" id="PNC17336.1"/>
    </source>
</evidence>
<evidence type="ECO:0000313" key="2">
    <source>
        <dbReference type="Proteomes" id="UP000236000"/>
    </source>
</evidence>
<gene>
    <name evidence="1" type="ORF">CXU22_12045</name>
</gene>